<dbReference type="SUPFAM" id="SSF144064">
    <property type="entry name" value="Heme iron utilization protein-like"/>
    <property type="match status" value="1"/>
</dbReference>
<dbReference type="Gene3D" id="3.40.1570.10">
    <property type="entry name" value="HemS/ChuS/ChuX like domains"/>
    <property type="match status" value="1"/>
</dbReference>
<sequence length="190" mass="20254">MTAVDPAPSRRPSLDSAPSRQLAETLAANPDGVLESLAAEHGLSLEAAIRCLPETHRALADGCHFAEAMADIAQWGTVTVLVHTDDLILECTAELPPGRPGHGFFNLHGPGPLGGHIRAERCATLAFVSRPFMGLESHAVIFLNQEGAGMFKVFVGRDAERRPRADQLARFTALRDRLTATAGEAHHGAP</sequence>
<evidence type="ECO:0000313" key="2">
    <source>
        <dbReference type="Proteomes" id="UP000217076"/>
    </source>
</evidence>
<dbReference type="CDD" id="cd16829">
    <property type="entry name" value="ChuX_HutX-like"/>
    <property type="match status" value="1"/>
</dbReference>
<keyword evidence="2" id="KW-1185">Reference proteome</keyword>
<dbReference type="InterPro" id="IPR053733">
    <property type="entry name" value="Heme_Transport_Util_sf"/>
</dbReference>
<evidence type="ECO:0008006" key="3">
    <source>
        <dbReference type="Google" id="ProtNLM"/>
    </source>
</evidence>
<organism evidence="1 2">
    <name type="scientific">Roseospirillum parvum</name>
    <dbReference type="NCBI Taxonomy" id="83401"/>
    <lineage>
        <taxon>Bacteria</taxon>
        <taxon>Pseudomonadati</taxon>
        <taxon>Pseudomonadota</taxon>
        <taxon>Alphaproteobacteria</taxon>
        <taxon>Rhodospirillales</taxon>
        <taxon>Rhodospirillaceae</taxon>
        <taxon>Roseospirillum</taxon>
    </lineage>
</organism>
<name>A0A1G8ALW6_9PROT</name>
<dbReference type="AlphaFoldDB" id="A0A1G8ALW6"/>
<gene>
    <name evidence="1" type="ORF">SAMN05421742_10537</name>
</gene>
<evidence type="ECO:0000313" key="1">
    <source>
        <dbReference type="EMBL" id="SDH21897.1"/>
    </source>
</evidence>
<dbReference type="Proteomes" id="UP000217076">
    <property type="component" value="Unassembled WGS sequence"/>
</dbReference>
<dbReference type="InterPro" id="IPR010413">
    <property type="entry name" value="HutX-like"/>
</dbReference>
<dbReference type="EMBL" id="FNCV01000005">
    <property type="protein sequence ID" value="SDH21897.1"/>
    <property type="molecule type" value="Genomic_DNA"/>
</dbReference>
<dbReference type="OrthoDB" id="8781266at2"/>
<dbReference type="PIRSF" id="PIRSF030840">
    <property type="entry name" value="DUF1008"/>
    <property type="match status" value="1"/>
</dbReference>
<dbReference type="NCBIfam" id="TIGR04108">
    <property type="entry name" value="HutX"/>
    <property type="match status" value="1"/>
</dbReference>
<reference evidence="2" key="1">
    <citation type="submission" date="2016-10" db="EMBL/GenBank/DDBJ databases">
        <authorList>
            <person name="Varghese N."/>
            <person name="Submissions S."/>
        </authorList>
    </citation>
    <scope>NUCLEOTIDE SEQUENCE [LARGE SCALE GENOMIC DNA]</scope>
    <source>
        <strain evidence="2">930I</strain>
    </source>
</reference>
<proteinExistence type="predicted"/>
<accession>A0A1G8ALW6</accession>
<dbReference type="RefSeq" id="WP_092618476.1">
    <property type="nucleotide sequence ID" value="NZ_FNCV01000005.1"/>
</dbReference>
<dbReference type="STRING" id="83401.SAMN05421742_10537"/>
<protein>
    <recommendedName>
        <fullName evidence="3">Heme utilization protein HuvX</fullName>
    </recommendedName>
</protein>
<dbReference type="Pfam" id="PF06228">
    <property type="entry name" value="ChuX_HutX"/>
    <property type="match status" value="1"/>
</dbReference>